<name>A0A9P4GN54_9PLEO</name>
<comment type="caution">
    <text evidence="2">The sequence shown here is derived from an EMBL/GenBank/DDBJ whole genome shotgun (WGS) entry which is preliminary data.</text>
</comment>
<feature type="compositionally biased region" description="Low complexity" evidence="1">
    <location>
        <begin position="119"/>
        <end position="129"/>
    </location>
</feature>
<accession>A0A9P4GN54</accession>
<evidence type="ECO:0000313" key="3">
    <source>
        <dbReference type="Proteomes" id="UP000800039"/>
    </source>
</evidence>
<dbReference type="AlphaFoldDB" id="A0A9P4GN54"/>
<protein>
    <submittedName>
        <fullName evidence="2">Uncharacterized protein</fullName>
    </submittedName>
</protein>
<feature type="compositionally biased region" description="Pro residues" evidence="1">
    <location>
        <begin position="104"/>
        <end position="114"/>
    </location>
</feature>
<reference evidence="2" key="1">
    <citation type="submission" date="2020-01" db="EMBL/GenBank/DDBJ databases">
        <authorList>
            <consortium name="DOE Joint Genome Institute"/>
            <person name="Haridas S."/>
            <person name="Albert R."/>
            <person name="Binder M."/>
            <person name="Bloem J."/>
            <person name="Labutti K."/>
            <person name="Salamov A."/>
            <person name="Andreopoulos B."/>
            <person name="Baker S.E."/>
            <person name="Barry K."/>
            <person name="Bills G."/>
            <person name="Bluhm B.H."/>
            <person name="Cannon C."/>
            <person name="Castanera R."/>
            <person name="Culley D.E."/>
            <person name="Daum C."/>
            <person name="Ezra D."/>
            <person name="Gonzalez J.B."/>
            <person name="Henrissat B."/>
            <person name="Kuo A."/>
            <person name="Liang C."/>
            <person name="Lipzen A."/>
            <person name="Lutzoni F."/>
            <person name="Magnuson J."/>
            <person name="Mondo S."/>
            <person name="Nolan M."/>
            <person name="Ohm R."/>
            <person name="Pangilinan J."/>
            <person name="Park H.-J."/>
            <person name="Ramirez L."/>
            <person name="Alfaro M."/>
            <person name="Sun H."/>
            <person name="Tritt A."/>
            <person name="Yoshinaga Y."/>
            <person name="Zwiers L.-H."/>
            <person name="Turgeon B.G."/>
            <person name="Goodwin S.B."/>
            <person name="Spatafora J.W."/>
            <person name="Crous P.W."/>
            <person name="Grigoriev I.V."/>
        </authorList>
    </citation>
    <scope>NUCLEOTIDE SEQUENCE</scope>
    <source>
        <strain evidence="2">CBS 394.84</strain>
    </source>
</reference>
<evidence type="ECO:0000313" key="2">
    <source>
        <dbReference type="EMBL" id="KAF1848341.1"/>
    </source>
</evidence>
<dbReference type="OrthoDB" id="3797508at2759"/>
<gene>
    <name evidence="2" type="ORF">K460DRAFT_403630</name>
</gene>
<organism evidence="2 3">
    <name type="scientific">Cucurbitaria berberidis CBS 394.84</name>
    <dbReference type="NCBI Taxonomy" id="1168544"/>
    <lineage>
        <taxon>Eukaryota</taxon>
        <taxon>Fungi</taxon>
        <taxon>Dikarya</taxon>
        <taxon>Ascomycota</taxon>
        <taxon>Pezizomycotina</taxon>
        <taxon>Dothideomycetes</taxon>
        <taxon>Pleosporomycetidae</taxon>
        <taxon>Pleosporales</taxon>
        <taxon>Pleosporineae</taxon>
        <taxon>Cucurbitariaceae</taxon>
        <taxon>Cucurbitaria</taxon>
    </lineage>
</organism>
<dbReference type="GeneID" id="63853901"/>
<keyword evidence="3" id="KW-1185">Reference proteome</keyword>
<dbReference type="RefSeq" id="XP_040790904.1">
    <property type="nucleotide sequence ID" value="XM_040936651.1"/>
</dbReference>
<evidence type="ECO:0000256" key="1">
    <source>
        <dbReference type="SAM" id="MobiDB-lite"/>
    </source>
</evidence>
<proteinExistence type="predicted"/>
<feature type="region of interest" description="Disordered" evidence="1">
    <location>
        <begin position="81"/>
        <end position="136"/>
    </location>
</feature>
<dbReference type="Proteomes" id="UP000800039">
    <property type="component" value="Unassembled WGS sequence"/>
</dbReference>
<dbReference type="EMBL" id="ML976615">
    <property type="protein sequence ID" value="KAF1848341.1"/>
    <property type="molecule type" value="Genomic_DNA"/>
</dbReference>
<sequence>MCWLTLTPAKGKKHRHDHHAIESSCVEELVRVHRSPSPRLSDVRVRVPSSISVELEDHHHVHPHLHHHHKHHLHPLHLHPLHSHHRHHDMPALRLRGPGRKRCPPPPGPPPPSREPSRCRPCSRSSSPLRPREPIYRTQIVEPAQVRETTRVALGTVQPERHKSRLRRVAGYEVLGRDVPWNWDCVSSTVGSSSAGGGKWTRKKGGGLRYPPFGALDRWL</sequence>